<name>A0ABW9DSS7_9BURK</name>
<comment type="caution">
    <text evidence="1">The sequence shown here is derived from an EMBL/GenBank/DDBJ whole genome shotgun (WGS) entry which is preliminary data.</text>
</comment>
<keyword evidence="2" id="KW-1185">Reference proteome</keyword>
<dbReference type="Proteomes" id="UP001629432">
    <property type="component" value="Unassembled WGS sequence"/>
</dbReference>
<sequence>MAEAALTFFVAERLYDGSLAQFSDIEVARPFGYWLDVAQRHAALEHVQAFAGWMREEVLKMG</sequence>
<organism evidence="1 2">
    <name type="scientific">Paraburkholderia metrosideri</name>
    <dbReference type="NCBI Taxonomy" id="580937"/>
    <lineage>
        <taxon>Bacteria</taxon>
        <taxon>Pseudomonadati</taxon>
        <taxon>Pseudomonadota</taxon>
        <taxon>Betaproteobacteria</taxon>
        <taxon>Burkholderiales</taxon>
        <taxon>Burkholderiaceae</taxon>
        <taxon>Paraburkholderia</taxon>
    </lineage>
</organism>
<dbReference type="EMBL" id="JAQQCF010000011">
    <property type="protein sequence ID" value="MFM0637871.1"/>
    <property type="molecule type" value="Genomic_DNA"/>
</dbReference>
<protein>
    <submittedName>
        <fullName evidence="1">Uncharacterized protein</fullName>
    </submittedName>
</protein>
<gene>
    <name evidence="1" type="ORF">PQQ63_14315</name>
</gene>
<dbReference type="RefSeq" id="WP_408336788.1">
    <property type="nucleotide sequence ID" value="NZ_JAQQCF010000011.1"/>
</dbReference>
<evidence type="ECO:0000313" key="2">
    <source>
        <dbReference type="Proteomes" id="UP001629432"/>
    </source>
</evidence>
<proteinExistence type="predicted"/>
<accession>A0ABW9DSS7</accession>
<reference evidence="1 2" key="1">
    <citation type="journal article" date="2024" name="Chem. Sci.">
        <title>Discovery of megapolipeptins by genome mining of a Burkholderiales bacteria collection.</title>
        <authorList>
            <person name="Paulo B.S."/>
            <person name="Recchia M.J.J."/>
            <person name="Lee S."/>
            <person name="Fergusson C.H."/>
            <person name="Romanowski S.B."/>
            <person name="Hernandez A."/>
            <person name="Krull N."/>
            <person name="Liu D.Y."/>
            <person name="Cavanagh H."/>
            <person name="Bos A."/>
            <person name="Gray C.A."/>
            <person name="Murphy B.T."/>
            <person name="Linington R.G."/>
            <person name="Eustaquio A.S."/>
        </authorList>
    </citation>
    <scope>NUCLEOTIDE SEQUENCE [LARGE SCALE GENOMIC DNA]</scope>
    <source>
        <strain evidence="1 2">RL17-338-BIC-A</strain>
    </source>
</reference>
<evidence type="ECO:0000313" key="1">
    <source>
        <dbReference type="EMBL" id="MFM0637871.1"/>
    </source>
</evidence>